<reference evidence="2" key="1">
    <citation type="submission" date="2023-07" db="EMBL/GenBank/DDBJ databases">
        <title>Chromosome-level genome assembly of Artemia franciscana.</title>
        <authorList>
            <person name="Jo E."/>
        </authorList>
    </citation>
    <scope>NUCLEOTIDE SEQUENCE</scope>
    <source>
        <tissue evidence="2">Whole body</tissue>
    </source>
</reference>
<dbReference type="Pfam" id="PF13843">
    <property type="entry name" value="DDE_Tnp_1_7"/>
    <property type="match status" value="1"/>
</dbReference>
<keyword evidence="3" id="KW-1185">Reference proteome</keyword>
<gene>
    <name evidence="2" type="ORF">QYM36_019076</name>
</gene>
<organism evidence="2 3">
    <name type="scientific">Artemia franciscana</name>
    <name type="common">Brine shrimp</name>
    <name type="synonym">Artemia sanfranciscana</name>
    <dbReference type="NCBI Taxonomy" id="6661"/>
    <lineage>
        <taxon>Eukaryota</taxon>
        <taxon>Metazoa</taxon>
        <taxon>Ecdysozoa</taxon>
        <taxon>Arthropoda</taxon>
        <taxon>Crustacea</taxon>
        <taxon>Branchiopoda</taxon>
        <taxon>Anostraca</taxon>
        <taxon>Artemiidae</taxon>
        <taxon>Artemia</taxon>
    </lineage>
</organism>
<protein>
    <recommendedName>
        <fullName evidence="1">PiggyBac transposable element-derived protein domain-containing protein</fullName>
    </recommendedName>
</protein>
<evidence type="ECO:0000259" key="1">
    <source>
        <dbReference type="Pfam" id="PF13843"/>
    </source>
</evidence>
<dbReference type="EMBL" id="JAVRJZ010000480">
    <property type="protein sequence ID" value="KAK2702312.1"/>
    <property type="molecule type" value="Genomic_DNA"/>
</dbReference>
<dbReference type="PANTHER" id="PTHR47272">
    <property type="entry name" value="DDE_TNP_1_7 DOMAIN-CONTAINING PROTEIN"/>
    <property type="match status" value="1"/>
</dbReference>
<proteinExistence type="predicted"/>
<name>A0AA88KTC1_ARTSF</name>
<evidence type="ECO:0000313" key="3">
    <source>
        <dbReference type="Proteomes" id="UP001187531"/>
    </source>
</evidence>
<comment type="caution">
    <text evidence="2">The sequence shown here is derived from an EMBL/GenBank/DDBJ whole genome shotgun (WGS) entry which is preliminary data.</text>
</comment>
<dbReference type="Proteomes" id="UP001187531">
    <property type="component" value="Unassembled WGS sequence"/>
</dbReference>
<feature type="non-terminal residue" evidence="2">
    <location>
        <position position="1"/>
    </location>
</feature>
<accession>A0AA88KTC1</accession>
<dbReference type="InterPro" id="IPR029526">
    <property type="entry name" value="PGBD"/>
</dbReference>
<feature type="domain" description="PiggyBac transposable element-derived protein" evidence="1">
    <location>
        <begin position="38"/>
        <end position="117"/>
    </location>
</feature>
<dbReference type="AlphaFoldDB" id="A0AA88KTC1"/>
<dbReference type="PANTHER" id="PTHR47272:SF1">
    <property type="entry name" value="PIGGYBAC TRANSPOSABLE ELEMENT-DERIVED PROTEIN 3-LIKE"/>
    <property type="match status" value="1"/>
</dbReference>
<evidence type="ECO:0000313" key="2">
    <source>
        <dbReference type="EMBL" id="KAK2702312.1"/>
    </source>
</evidence>
<sequence length="129" mass="15504">QKNKVAKETKQYKWIKTEPKLRDITWKGSMSQYDEEQTPLDLFRMFITEDIFSNIVDQTNLYAIRKKNLALKLSLEELHRFLGNQMLMSILKFPAIRMYWENGIRYSPVTDTMSRDRVISLRSFFPLFQ</sequence>